<protein>
    <submittedName>
        <fullName evidence="6">Branched-chain amino acid transport system substrate-binding protein</fullName>
    </submittedName>
</protein>
<evidence type="ECO:0000256" key="2">
    <source>
        <dbReference type="ARBA" id="ARBA00022729"/>
    </source>
</evidence>
<evidence type="ECO:0000256" key="3">
    <source>
        <dbReference type="ARBA" id="ARBA00022970"/>
    </source>
</evidence>
<gene>
    <name evidence="6" type="ORF">FHS82_000417</name>
</gene>
<dbReference type="Proteomes" id="UP001429580">
    <property type="component" value="Unassembled WGS sequence"/>
</dbReference>
<evidence type="ECO:0000256" key="1">
    <source>
        <dbReference type="ARBA" id="ARBA00010062"/>
    </source>
</evidence>
<organism evidence="6 7">
    <name type="scientific">Pseudochelatococcus lubricantis</name>
    <dbReference type="NCBI Taxonomy" id="1538102"/>
    <lineage>
        <taxon>Bacteria</taxon>
        <taxon>Pseudomonadati</taxon>
        <taxon>Pseudomonadota</taxon>
        <taxon>Alphaproteobacteria</taxon>
        <taxon>Hyphomicrobiales</taxon>
        <taxon>Chelatococcaceae</taxon>
        <taxon>Pseudochelatococcus</taxon>
    </lineage>
</organism>
<evidence type="ECO:0000313" key="7">
    <source>
        <dbReference type="Proteomes" id="UP001429580"/>
    </source>
</evidence>
<accession>A0ABX0UXJ4</accession>
<dbReference type="RefSeq" id="WP_166948208.1">
    <property type="nucleotide sequence ID" value="NZ_JAASQI010000001.1"/>
</dbReference>
<keyword evidence="3" id="KW-0029">Amino-acid transport</keyword>
<dbReference type="Gene3D" id="3.40.50.2300">
    <property type="match status" value="2"/>
</dbReference>
<keyword evidence="3" id="KW-0813">Transport</keyword>
<feature type="chain" id="PRO_5046954184" evidence="4">
    <location>
        <begin position="20"/>
        <end position="388"/>
    </location>
</feature>
<keyword evidence="2 4" id="KW-0732">Signal</keyword>
<dbReference type="EMBL" id="JAASQI010000001">
    <property type="protein sequence ID" value="NIJ56604.1"/>
    <property type="molecule type" value="Genomic_DNA"/>
</dbReference>
<dbReference type="Pfam" id="PF13458">
    <property type="entry name" value="Peripla_BP_6"/>
    <property type="match status" value="1"/>
</dbReference>
<comment type="similarity">
    <text evidence="1">Belongs to the leucine-binding protein family.</text>
</comment>
<name>A0ABX0UXJ4_9HYPH</name>
<dbReference type="InterPro" id="IPR028081">
    <property type="entry name" value="Leu-bd"/>
</dbReference>
<proteinExistence type="inferred from homology"/>
<evidence type="ECO:0000313" key="6">
    <source>
        <dbReference type="EMBL" id="NIJ56604.1"/>
    </source>
</evidence>
<feature type="signal peptide" evidence="4">
    <location>
        <begin position="1"/>
        <end position="19"/>
    </location>
</feature>
<dbReference type="CDD" id="cd06359">
    <property type="entry name" value="PBP1_Nba-like"/>
    <property type="match status" value="1"/>
</dbReference>
<dbReference type="InterPro" id="IPR028082">
    <property type="entry name" value="Peripla_BP_I"/>
</dbReference>
<feature type="domain" description="Leucine-binding protein" evidence="5">
    <location>
        <begin position="22"/>
        <end position="359"/>
    </location>
</feature>
<sequence>MKKVALMFAASLLAASAHAEEPIKIGFISTFSGPQGVLGRELLEGFKLGLESSGGKLGGRAVELIQADDQGKPDAGRQAADKLVERDGVQIVTGINFSNVMLAVAKPVLDAGVFVYSINAGPSQYAGQLCNPNYFNVSFQNDTPSEAMGIYLTQKGVKRVYLMAPNYPAGKDFLAGFKRTFKGDVIGEVYTAFGQLDYAAEIAQLRAAKPDAVFFFYPGGMGINFVKQYSQAGLKAEIPLYGPPFSLDQTVLPAMGDAAVGAFASTFWSESFDNPASKKFVTDFEAAYNRIPSPSAAQAYDGARLLDAALTSIGGKIEDKDAFRKALQTVSFDSVRPGFRLNTNHHPIQDFYLTQIENDDRGRPIMALREVIVKQHPDSFVEKCKLPL</sequence>
<reference evidence="6 7" key="1">
    <citation type="submission" date="2020-03" db="EMBL/GenBank/DDBJ databases">
        <title>Genomic Encyclopedia of Type Strains, Phase IV (KMG-IV): sequencing the most valuable type-strain genomes for metagenomic binning, comparative biology and taxonomic classification.</title>
        <authorList>
            <person name="Goeker M."/>
        </authorList>
    </citation>
    <scope>NUCLEOTIDE SEQUENCE [LARGE SCALE GENOMIC DNA]</scope>
    <source>
        <strain evidence="6 7">DSM 103870</strain>
    </source>
</reference>
<dbReference type="SUPFAM" id="SSF53822">
    <property type="entry name" value="Periplasmic binding protein-like I"/>
    <property type="match status" value="1"/>
</dbReference>
<dbReference type="PANTHER" id="PTHR30483">
    <property type="entry name" value="LEUCINE-SPECIFIC-BINDING PROTEIN"/>
    <property type="match status" value="1"/>
</dbReference>
<keyword evidence="7" id="KW-1185">Reference proteome</keyword>
<dbReference type="PANTHER" id="PTHR30483:SF6">
    <property type="entry name" value="PERIPLASMIC BINDING PROTEIN OF ABC TRANSPORTER FOR NATURAL AMINO ACIDS"/>
    <property type="match status" value="1"/>
</dbReference>
<evidence type="ECO:0000259" key="5">
    <source>
        <dbReference type="Pfam" id="PF13458"/>
    </source>
</evidence>
<dbReference type="InterPro" id="IPR051010">
    <property type="entry name" value="BCAA_transport"/>
</dbReference>
<comment type="caution">
    <text evidence="6">The sequence shown here is derived from an EMBL/GenBank/DDBJ whole genome shotgun (WGS) entry which is preliminary data.</text>
</comment>
<evidence type="ECO:0000256" key="4">
    <source>
        <dbReference type="SAM" id="SignalP"/>
    </source>
</evidence>